<feature type="domain" description="Response regulatory" evidence="8">
    <location>
        <begin position="15"/>
        <end position="132"/>
    </location>
</feature>
<dbReference type="InterPro" id="IPR039420">
    <property type="entry name" value="WalR-like"/>
</dbReference>
<dbReference type="GO" id="GO:0032993">
    <property type="term" value="C:protein-DNA complex"/>
    <property type="evidence" value="ECO:0007669"/>
    <property type="project" value="TreeGrafter"/>
</dbReference>
<keyword evidence="5" id="KW-0804">Transcription</keyword>
<keyword evidence="3" id="KW-0805">Transcription regulation</keyword>
<feature type="region of interest" description="Disordered" evidence="7">
    <location>
        <begin position="140"/>
        <end position="159"/>
    </location>
</feature>
<evidence type="ECO:0000256" key="2">
    <source>
        <dbReference type="ARBA" id="ARBA00023012"/>
    </source>
</evidence>
<dbReference type="Proteomes" id="UP000321058">
    <property type="component" value="Unassembled WGS sequence"/>
</dbReference>
<accession>A0A512N9Y1</accession>
<dbReference type="InterPro" id="IPR011006">
    <property type="entry name" value="CheY-like_superfamily"/>
</dbReference>
<proteinExistence type="predicted"/>
<dbReference type="PANTHER" id="PTHR48111">
    <property type="entry name" value="REGULATOR OF RPOS"/>
    <property type="match status" value="1"/>
</dbReference>
<dbReference type="InterPro" id="IPR036388">
    <property type="entry name" value="WH-like_DNA-bd_sf"/>
</dbReference>
<dbReference type="SUPFAM" id="SSF52172">
    <property type="entry name" value="CheY-like"/>
    <property type="match status" value="1"/>
</dbReference>
<evidence type="ECO:0000256" key="6">
    <source>
        <dbReference type="PROSITE-ProRule" id="PRU00169"/>
    </source>
</evidence>
<keyword evidence="4" id="KW-0238">DNA-binding</keyword>
<comment type="caution">
    <text evidence="9">The sequence shown here is derived from an EMBL/GenBank/DDBJ whole genome shotgun (WGS) entry which is preliminary data.</text>
</comment>
<dbReference type="EMBL" id="BKAJ01000045">
    <property type="protein sequence ID" value="GEP55785.1"/>
    <property type="molecule type" value="Genomic_DNA"/>
</dbReference>
<dbReference type="GO" id="GO:0005829">
    <property type="term" value="C:cytosol"/>
    <property type="evidence" value="ECO:0007669"/>
    <property type="project" value="TreeGrafter"/>
</dbReference>
<dbReference type="PANTHER" id="PTHR48111:SF1">
    <property type="entry name" value="TWO-COMPONENT RESPONSE REGULATOR ORR33"/>
    <property type="match status" value="1"/>
</dbReference>
<evidence type="ECO:0000256" key="7">
    <source>
        <dbReference type="SAM" id="MobiDB-lite"/>
    </source>
</evidence>
<dbReference type="GO" id="GO:0000976">
    <property type="term" value="F:transcription cis-regulatory region binding"/>
    <property type="evidence" value="ECO:0007669"/>
    <property type="project" value="TreeGrafter"/>
</dbReference>
<dbReference type="SUPFAM" id="SSF46785">
    <property type="entry name" value="Winged helix' DNA-binding domain"/>
    <property type="match status" value="1"/>
</dbReference>
<gene>
    <name evidence="9" type="ORF">RSO01_29510</name>
</gene>
<evidence type="ECO:0000259" key="8">
    <source>
        <dbReference type="PROSITE" id="PS50110"/>
    </source>
</evidence>
<dbReference type="RefSeq" id="WP_170303067.1">
    <property type="nucleotide sequence ID" value="NZ_BKAJ01000045.1"/>
</dbReference>
<evidence type="ECO:0000256" key="4">
    <source>
        <dbReference type="ARBA" id="ARBA00023125"/>
    </source>
</evidence>
<dbReference type="InterPro" id="IPR036390">
    <property type="entry name" value="WH_DNA-bd_sf"/>
</dbReference>
<feature type="modified residue" description="4-aspartylphosphate" evidence="6">
    <location>
        <position position="65"/>
    </location>
</feature>
<keyword evidence="2" id="KW-0902">Two-component regulatory system</keyword>
<evidence type="ECO:0000256" key="5">
    <source>
        <dbReference type="ARBA" id="ARBA00023163"/>
    </source>
</evidence>
<sequence>MERPETTAQDERSLDVLVVDDDRDAVEELVEYLSKANLRCWPAADGWAALQVLADGHRPQVVVTDLRMPELSGMEFAERLSQLGEGERPEIIFVSGNAGFDDAVQAIRLGARDMLTKPIDGPRLVRAVKSAQHARQMRLRAKEAAPAPPVSKAKAAEDGGPIARKRAALSELKTMRRLRSQYFPAELFSDPCWEMLLDLYDAALVGAEVTVTSLGAASGVPQTTALRRMETLQAHLLIVRAEDKADKRRTIIKLSDVGMHAVENFFETYLGSRT</sequence>
<keyword evidence="10" id="KW-1185">Reference proteome</keyword>
<dbReference type="SMART" id="SM00448">
    <property type="entry name" value="REC"/>
    <property type="match status" value="1"/>
</dbReference>
<dbReference type="GO" id="GO:0000156">
    <property type="term" value="F:phosphorelay response regulator activity"/>
    <property type="evidence" value="ECO:0007669"/>
    <property type="project" value="TreeGrafter"/>
</dbReference>
<protein>
    <recommendedName>
        <fullName evidence="8">Response regulatory domain-containing protein</fullName>
    </recommendedName>
</protein>
<dbReference type="AlphaFoldDB" id="A0A512N9Y1"/>
<evidence type="ECO:0000256" key="1">
    <source>
        <dbReference type="ARBA" id="ARBA00022553"/>
    </source>
</evidence>
<name>A0A512N9Y1_9HYPH</name>
<evidence type="ECO:0000313" key="9">
    <source>
        <dbReference type="EMBL" id="GEP55785.1"/>
    </source>
</evidence>
<evidence type="ECO:0000256" key="3">
    <source>
        <dbReference type="ARBA" id="ARBA00023015"/>
    </source>
</evidence>
<dbReference type="InterPro" id="IPR001789">
    <property type="entry name" value="Sig_transdc_resp-reg_receiver"/>
</dbReference>
<dbReference type="GO" id="GO:0006355">
    <property type="term" value="P:regulation of DNA-templated transcription"/>
    <property type="evidence" value="ECO:0007669"/>
    <property type="project" value="TreeGrafter"/>
</dbReference>
<dbReference type="Gene3D" id="3.40.50.2300">
    <property type="match status" value="1"/>
</dbReference>
<evidence type="ECO:0000313" key="10">
    <source>
        <dbReference type="Proteomes" id="UP000321058"/>
    </source>
</evidence>
<reference evidence="9 10" key="1">
    <citation type="submission" date="2019-07" db="EMBL/GenBank/DDBJ databases">
        <title>Whole genome shotgun sequence of Reyranella soli NBRC 108950.</title>
        <authorList>
            <person name="Hosoyama A."/>
            <person name="Uohara A."/>
            <person name="Ohji S."/>
            <person name="Ichikawa N."/>
        </authorList>
    </citation>
    <scope>NUCLEOTIDE SEQUENCE [LARGE SCALE GENOMIC DNA]</scope>
    <source>
        <strain evidence="9 10">NBRC 108950</strain>
    </source>
</reference>
<organism evidence="9 10">
    <name type="scientific">Reyranella soli</name>
    <dbReference type="NCBI Taxonomy" id="1230389"/>
    <lineage>
        <taxon>Bacteria</taxon>
        <taxon>Pseudomonadati</taxon>
        <taxon>Pseudomonadota</taxon>
        <taxon>Alphaproteobacteria</taxon>
        <taxon>Hyphomicrobiales</taxon>
        <taxon>Reyranellaceae</taxon>
        <taxon>Reyranella</taxon>
    </lineage>
</organism>
<dbReference type="Gene3D" id="1.10.10.10">
    <property type="entry name" value="Winged helix-like DNA-binding domain superfamily/Winged helix DNA-binding domain"/>
    <property type="match status" value="1"/>
</dbReference>
<keyword evidence="1 6" id="KW-0597">Phosphoprotein</keyword>
<dbReference type="Pfam" id="PF00072">
    <property type="entry name" value="Response_reg"/>
    <property type="match status" value="1"/>
</dbReference>
<dbReference type="PROSITE" id="PS50110">
    <property type="entry name" value="RESPONSE_REGULATORY"/>
    <property type="match status" value="1"/>
</dbReference>